<feature type="region of interest" description="Disordered" evidence="1">
    <location>
        <begin position="34"/>
        <end position="65"/>
    </location>
</feature>
<proteinExistence type="predicted"/>
<evidence type="ECO:0000313" key="4">
    <source>
        <dbReference type="Proteomes" id="UP001157091"/>
    </source>
</evidence>
<dbReference type="EMBL" id="BSUK01000001">
    <property type="protein sequence ID" value="GMA23691.1"/>
    <property type="molecule type" value="Genomic_DNA"/>
</dbReference>
<evidence type="ECO:0000259" key="2">
    <source>
        <dbReference type="PROSITE" id="PS51178"/>
    </source>
</evidence>
<comment type="caution">
    <text evidence="3">The sequence shown here is derived from an EMBL/GenBank/DDBJ whole genome shotgun (WGS) entry which is preliminary data.</text>
</comment>
<feature type="region of interest" description="Disordered" evidence="1">
    <location>
        <begin position="127"/>
        <end position="245"/>
    </location>
</feature>
<reference evidence="4" key="1">
    <citation type="journal article" date="2019" name="Int. J. Syst. Evol. Microbiol.">
        <title>The Global Catalogue of Microorganisms (GCM) 10K type strain sequencing project: providing services to taxonomists for standard genome sequencing and annotation.</title>
        <authorList>
            <consortium name="The Broad Institute Genomics Platform"/>
            <consortium name="The Broad Institute Genome Sequencing Center for Infectious Disease"/>
            <person name="Wu L."/>
            <person name="Ma J."/>
        </authorList>
    </citation>
    <scope>NUCLEOTIDE SEQUENCE [LARGE SCALE GENOMIC DNA]</scope>
    <source>
        <strain evidence="4">NBRC 106348</strain>
    </source>
</reference>
<accession>A0ABQ6HZ05</accession>
<dbReference type="Gene3D" id="3.30.10.20">
    <property type="match status" value="1"/>
</dbReference>
<feature type="compositionally biased region" description="Acidic residues" evidence="1">
    <location>
        <begin position="49"/>
        <end position="58"/>
    </location>
</feature>
<sequence>MTGGSWPVALWTTYMKAITADMPVEQFPEYDPTMSTWTPTATQTPTETATEEPTDEPTQDQATQVPQGLVGQNVAAARQAIRNAGLKPTVTKQYSDTVAPDVVMSVSPGEGSTVNQGTTVLVVISQGPEPKATTQVPGVSSGDPPTRPRRPSTVPASRRWWWSSPPTPSLRVSSSASTRARVPSSTRARPSRSSCRAVLTSQAAAAPSHDATRHGRAQRRAVRWWQGRRPGRRRRLSRAPGGGTAGFPIRRCLPVLWSVAVRPDPRGVRPGIRPASRARQTQTLLSRKDRDRKDHRRWVHTCVSTN</sequence>
<dbReference type="Pfam" id="PF03793">
    <property type="entry name" value="PASTA"/>
    <property type="match status" value="1"/>
</dbReference>
<dbReference type="InterPro" id="IPR005543">
    <property type="entry name" value="PASTA_dom"/>
</dbReference>
<dbReference type="Proteomes" id="UP001157091">
    <property type="component" value="Unassembled WGS sequence"/>
</dbReference>
<gene>
    <name evidence="3" type="ORF">GCM10025864_14500</name>
</gene>
<name>A0ABQ6HZ05_9MICO</name>
<feature type="domain" description="PASTA" evidence="2">
    <location>
        <begin position="64"/>
        <end position="126"/>
    </location>
</feature>
<evidence type="ECO:0000256" key="1">
    <source>
        <dbReference type="SAM" id="MobiDB-lite"/>
    </source>
</evidence>
<protein>
    <recommendedName>
        <fullName evidence="2">PASTA domain-containing protein</fullName>
    </recommendedName>
</protein>
<feature type="region of interest" description="Disordered" evidence="1">
    <location>
        <begin position="264"/>
        <end position="294"/>
    </location>
</feature>
<keyword evidence="4" id="KW-1185">Reference proteome</keyword>
<feature type="compositionally biased region" description="Low complexity" evidence="1">
    <location>
        <begin position="38"/>
        <end position="48"/>
    </location>
</feature>
<evidence type="ECO:0000313" key="3">
    <source>
        <dbReference type="EMBL" id="GMA23691.1"/>
    </source>
</evidence>
<feature type="compositionally biased region" description="Low complexity" evidence="1">
    <location>
        <begin position="169"/>
        <end position="198"/>
    </location>
</feature>
<dbReference type="PROSITE" id="PS51178">
    <property type="entry name" value="PASTA"/>
    <property type="match status" value="1"/>
</dbReference>
<organism evidence="3 4">
    <name type="scientific">Luteimicrobium album</name>
    <dbReference type="NCBI Taxonomy" id="1054550"/>
    <lineage>
        <taxon>Bacteria</taxon>
        <taxon>Bacillati</taxon>
        <taxon>Actinomycetota</taxon>
        <taxon>Actinomycetes</taxon>
        <taxon>Micrococcales</taxon>
        <taxon>Luteimicrobium</taxon>
    </lineage>
</organism>
<dbReference type="CDD" id="cd06577">
    <property type="entry name" value="PASTA_pknB"/>
    <property type="match status" value="1"/>
</dbReference>
<dbReference type="SMART" id="SM00740">
    <property type="entry name" value="PASTA"/>
    <property type="match status" value="1"/>
</dbReference>